<reference evidence="2" key="1">
    <citation type="submission" date="2023-07" db="EMBL/GenBank/DDBJ databases">
        <title>Genomic Encyclopedia of Type Strains, Phase IV (KMG-IV): sequencing the most valuable type-strain genomes for metagenomic binning, comparative biology and taxonomic classification.</title>
        <authorList>
            <person name="Goeker M."/>
        </authorList>
    </citation>
    <scope>NUCLEOTIDE SEQUENCE</scope>
    <source>
        <strain evidence="2">DSM 23947</strain>
    </source>
</reference>
<dbReference type="AlphaFoldDB" id="A0AAJ1T032"/>
<sequence length="72" mass="8495">MAHCTNCHIKWSVKEIWSLGFSKNGKNCPNCGHKQYISSETQRIFTLGYVSLLFIIIFPFFIKLSNEDEFFW</sequence>
<accession>A0AAJ1T032</accession>
<keyword evidence="1" id="KW-1133">Transmembrane helix</keyword>
<keyword evidence="1" id="KW-0812">Transmembrane</keyword>
<protein>
    <submittedName>
        <fullName evidence="2">CXXC-20-CXXC protein</fullName>
    </submittedName>
</protein>
<keyword evidence="3" id="KW-1185">Reference proteome</keyword>
<gene>
    <name evidence="2" type="ORF">J2S13_000843</name>
</gene>
<comment type="caution">
    <text evidence="2">The sequence shown here is derived from an EMBL/GenBank/DDBJ whole genome shotgun (WGS) entry which is preliminary data.</text>
</comment>
<proteinExistence type="predicted"/>
<evidence type="ECO:0000313" key="2">
    <source>
        <dbReference type="EMBL" id="MDQ0214447.1"/>
    </source>
</evidence>
<keyword evidence="1" id="KW-0472">Membrane</keyword>
<organism evidence="2 3">
    <name type="scientific">Oikeobacillus pervagus</name>
    <dbReference type="NCBI Taxonomy" id="1325931"/>
    <lineage>
        <taxon>Bacteria</taxon>
        <taxon>Bacillati</taxon>
        <taxon>Bacillota</taxon>
        <taxon>Bacilli</taxon>
        <taxon>Bacillales</taxon>
        <taxon>Bacillaceae</taxon>
        <taxon>Oikeobacillus</taxon>
    </lineage>
</organism>
<evidence type="ECO:0000256" key="1">
    <source>
        <dbReference type="SAM" id="Phobius"/>
    </source>
</evidence>
<name>A0AAJ1T032_9BACI</name>
<dbReference type="EMBL" id="JAUSUC010000007">
    <property type="protein sequence ID" value="MDQ0214447.1"/>
    <property type="molecule type" value="Genomic_DNA"/>
</dbReference>
<evidence type="ECO:0000313" key="3">
    <source>
        <dbReference type="Proteomes" id="UP001237207"/>
    </source>
</evidence>
<feature type="transmembrane region" description="Helical" evidence="1">
    <location>
        <begin position="44"/>
        <end position="62"/>
    </location>
</feature>
<dbReference type="Proteomes" id="UP001237207">
    <property type="component" value="Unassembled WGS sequence"/>
</dbReference>